<keyword evidence="9" id="KW-1185">Reference proteome</keyword>
<dbReference type="Pfam" id="PF10401">
    <property type="entry name" value="IRF-3"/>
    <property type="match status" value="1"/>
</dbReference>
<keyword evidence="2" id="KW-0805">Transcription regulation</keyword>
<feature type="domain" description="IRF tryptophan pentad repeat" evidence="7">
    <location>
        <begin position="8"/>
        <end position="115"/>
    </location>
</feature>
<dbReference type="InterPro" id="IPR036388">
    <property type="entry name" value="WH-like_DNA-bd_sf"/>
</dbReference>
<dbReference type="SMART" id="SM01243">
    <property type="entry name" value="IRF-3"/>
    <property type="match status" value="1"/>
</dbReference>
<evidence type="ECO:0000256" key="6">
    <source>
        <dbReference type="ARBA" id="ARBA00023242"/>
    </source>
</evidence>
<dbReference type="InterPro" id="IPR001346">
    <property type="entry name" value="Interferon_reg_fact_DNA-bd_dom"/>
</dbReference>
<dbReference type="PANTHER" id="PTHR11949">
    <property type="entry name" value="INTERFERON REGULATORY FACTOR"/>
    <property type="match status" value="1"/>
</dbReference>
<keyword evidence="6" id="KW-0539">Nucleus</keyword>
<dbReference type="InterPro" id="IPR019817">
    <property type="entry name" value="Interferon_reg_fac_CS"/>
</dbReference>
<dbReference type="CDD" id="cd00103">
    <property type="entry name" value="IRF"/>
    <property type="match status" value="1"/>
</dbReference>
<dbReference type="GO" id="GO:0005634">
    <property type="term" value="C:nucleus"/>
    <property type="evidence" value="ECO:0007669"/>
    <property type="project" value="UniProtKB-SubCell"/>
</dbReference>
<name>A0AAD5AP16_SILAS</name>
<dbReference type="Gene3D" id="1.10.10.10">
    <property type="entry name" value="Winged helix-like DNA-binding domain superfamily/Winged helix DNA-binding domain"/>
    <property type="match status" value="1"/>
</dbReference>
<dbReference type="FunFam" id="2.60.200.10:FF:000019">
    <property type="entry name" value="Interferon regulatory factor 9"/>
    <property type="match status" value="1"/>
</dbReference>
<keyword evidence="3" id="KW-0238">DNA-binding</keyword>
<evidence type="ECO:0000256" key="4">
    <source>
        <dbReference type="ARBA" id="ARBA00023159"/>
    </source>
</evidence>
<dbReference type="Gene3D" id="2.60.200.10">
    <property type="match status" value="1"/>
</dbReference>
<evidence type="ECO:0000256" key="1">
    <source>
        <dbReference type="ARBA" id="ARBA00004123"/>
    </source>
</evidence>
<dbReference type="GO" id="GO:0045944">
    <property type="term" value="P:positive regulation of transcription by RNA polymerase II"/>
    <property type="evidence" value="ECO:0007669"/>
    <property type="project" value="UniProtKB-ARBA"/>
</dbReference>
<dbReference type="InterPro" id="IPR036390">
    <property type="entry name" value="WH_DNA-bd_sf"/>
</dbReference>
<dbReference type="FunFam" id="1.10.10.10:FF:000041">
    <property type="entry name" value="Interferon regulatory factor 4"/>
    <property type="match status" value="1"/>
</dbReference>
<comment type="caution">
    <text evidence="8">The sequence shown here is derived from an EMBL/GenBank/DDBJ whole genome shotgun (WGS) entry which is preliminary data.</text>
</comment>
<accession>A0AAD5AP16</accession>
<dbReference type="GO" id="GO:0000978">
    <property type="term" value="F:RNA polymerase II cis-regulatory region sequence-specific DNA binding"/>
    <property type="evidence" value="ECO:0007669"/>
    <property type="project" value="TreeGrafter"/>
</dbReference>
<dbReference type="PANTHER" id="PTHR11949:SF26">
    <property type="entry name" value="INTERFERON REGULATORY FACTOR 9"/>
    <property type="match status" value="1"/>
</dbReference>
<dbReference type="SUPFAM" id="SSF46785">
    <property type="entry name" value="Winged helix' DNA-binding domain"/>
    <property type="match status" value="1"/>
</dbReference>
<keyword evidence="5" id="KW-0804">Transcription</keyword>
<evidence type="ECO:0000256" key="2">
    <source>
        <dbReference type="ARBA" id="ARBA00023015"/>
    </source>
</evidence>
<dbReference type="PROSITE" id="PS51507">
    <property type="entry name" value="IRF_2"/>
    <property type="match status" value="1"/>
</dbReference>
<reference evidence="8" key="1">
    <citation type="submission" date="2018-07" db="EMBL/GenBank/DDBJ databases">
        <title>Comparative genomics of catfishes provides insights into carnivory and benthic adaptation.</title>
        <authorList>
            <person name="Zhang Y."/>
            <person name="Wang D."/>
            <person name="Peng Z."/>
            <person name="Zheng S."/>
            <person name="Shao F."/>
            <person name="Tao W."/>
        </authorList>
    </citation>
    <scope>NUCLEOTIDE SEQUENCE</scope>
    <source>
        <strain evidence="8">Chongqing</strain>
    </source>
</reference>
<dbReference type="GO" id="GO:0000981">
    <property type="term" value="F:DNA-binding transcription factor activity, RNA polymerase II-specific"/>
    <property type="evidence" value="ECO:0007669"/>
    <property type="project" value="TreeGrafter"/>
</dbReference>
<gene>
    <name evidence="8" type="ORF">C0J50_20785</name>
</gene>
<evidence type="ECO:0000256" key="5">
    <source>
        <dbReference type="ARBA" id="ARBA00023163"/>
    </source>
</evidence>
<evidence type="ECO:0000256" key="3">
    <source>
        <dbReference type="ARBA" id="ARBA00023125"/>
    </source>
</evidence>
<proteinExistence type="predicted"/>
<evidence type="ECO:0000259" key="7">
    <source>
        <dbReference type="PROSITE" id="PS51507"/>
    </source>
</evidence>
<dbReference type="InterPro" id="IPR019471">
    <property type="entry name" value="Interferon_reg_factor-3"/>
</dbReference>
<sequence>MPPKIRCTRRLRSWMVEQVSSGKYHGLVWDDDEKTMFRIPWKHAAKHDFRSDEDAAIFKAWAEFKGKLSENDPAGPASWKTRLRCALNKSTEFQEVTERSQLDISEPYKVYRLVPLDEQGLSVVKREDEEKDVKKSKLRKRRSNSEICNASPKKRIKEEAVAVQSISVEFDAATGNDIDLHPDQQTECTDMIKRDGVIDEIQLNLTLETDAPPAHARECPSFLIRVYYLGLEVLKREVMSDDVRIAFVPPSPAPPLTNGFSFPRVPLPAPPTSELSPDQIDSISTLLPFMSNGIVLTTSSRGVYAKRLCQGRVFWRGPHTLTDTASKMERGVKPALIFNKQFFKQELEQFQNGGKQPETEITLCFGEELLEGDDLSKKLIIIKIGLPWAEKQIQFQSLTDSFSLLQSLAQQSPSGEITLNLVEFSEQTLTVH</sequence>
<keyword evidence="4" id="KW-0010">Activator</keyword>
<protein>
    <submittedName>
        <fullName evidence="8">Interferon regulatory factor 9</fullName>
    </submittedName>
</protein>
<comment type="subcellular location">
    <subcellularLocation>
        <location evidence="1">Nucleus</location>
    </subcellularLocation>
</comment>
<dbReference type="Pfam" id="PF00605">
    <property type="entry name" value="IRF"/>
    <property type="match status" value="1"/>
</dbReference>
<dbReference type="AlphaFoldDB" id="A0AAD5AP16"/>
<evidence type="ECO:0000313" key="8">
    <source>
        <dbReference type="EMBL" id="KAI5619686.1"/>
    </source>
</evidence>
<dbReference type="InterPro" id="IPR017855">
    <property type="entry name" value="SMAD-like_dom_sf"/>
</dbReference>
<evidence type="ECO:0000313" key="9">
    <source>
        <dbReference type="Proteomes" id="UP001205998"/>
    </source>
</evidence>
<dbReference type="PROSITE" id="PS00601">
    <property type="entry name" value="IRF_1"/>
    <property type="match status" value="1"/>
</dbReference>
<dbReference type="EMBL" id="MU551664">
    <property type="protein sequence ID" value="KAI5619686.1"/>
    <property type="molecule type" value="Genomic_DNA"/>
</dbReference>
<dbReference type="GO" id="GO:0002376">
    <property type="term" value="P:immune system process"/>
    <property type="evidence" value="ECO:0007669"/>
    <property type="project" value="TreeGrafter"/>
</dbReference>
<dbReference type="InterPro" id="IPR008984">
    <property type="entry name" value="SMAD_FHA_dom_sf"/>
</dbReference>
<organism evidence="8 9">
    <name type="scientific">Silurus asotus</name>
    <name type="common">Amur catfish</name>
    <name type="synonym">Parasilurus asotus</name>
    <dbReference type="NCBI Taxonomy" id="30991"/>
    <lineage>
        <taxon>Eukaryota</taxon>
        <taxon>Metazoa</taxon>
        <taxon>Chordata</taxon>
        <taxon>Craniata</taxon>
        <taxon>Vertebrata</taxon>
        <taxon>Euteleostomi</taxon>
        <taxon>Actinopterygii</taxon>
        <taxon>Neopterygii</taxon>
        <taxon>Teleostei</taxon>
        <taxon>Ostariophysi</taxon>
        <taxon>Siluriformes</taxon>
        <taxon>Siluridae</taxon>
        <taxon>Silurus</taxon>
    </lineage>
</organism>
<dbReference type="SUPFAM" id="SSF49879">
    <property type="entry name" value="SMAD/FHA domain"/>
    <property type="match status" value="1"/>
</dbReference>
<dbReference type="SMART" id="SM00348">
    <property type="entry name" value="IRF"/>
    <property type="match status" value="1"/>
</dbReference>
<dbReference type="Proteomes" id="UP001205998">
    <property type="component" value="Unassembled WGS sequence"/>
</dbReference>
<dbReference type="PRINTS" id="PR00267">
    <property type="entry name" value="INTFRNREGFCT"/>
</dbReference>